<dbReference type="Gene3D" id="3.90.1340.10">
    <property type="entry name" value="Phage tail collar domain"/>
    <property type="match status" value="2"/>
</dbReference>
<gene>
    <name evidence="3" type="ORF">NTHI1209_01190</name>
</gene>
<evidence type="ECO:0000259" key="2">
    <source>
        <dbReference type="Pfam" id="PF07484"/>
    </source>
</evidence>
<dbReference type="Pfam" id="PF07484">
    <property type="entry name" value="Collar"/>
    <property type="match status" value="1"/>
</dbReference>
<keyword evidence="1" id="KW-0175">Coiled coil</keyword>
<dbReference type="RefSeq" id="WP_229295144.1">
    <property type="nucleotide sequence ID" value="NZ_JMQP01000002.1"/>
</dbReference>
<evidence type="ECO:0000313" key="3">
    <source>
        <dbReference type="EMBL" id="KIS35583.1"/>
    </source>
</evidence>
<accession>A0A158SXI9</accession>
<dbReference type="InterPro" id="IPR011083">
    <property type="entry name" value="Phage_tail_collar_dom"/>
</dbReference>
<protein>
    <submittedName>
        <fullName evidence="3">Phage Tail Collar Domain protein</fullName>
    </submittedName>
</protein>
<dbReference type="PATRIC" id="fig|727.582.peg.1092"/>
<evidence type="ECO:0000313" key="4">
    <source>
        <dbReference type="Proteomes" id="UP000050700"/>
    </source>
</evidence>
<feature type="coiled-coil region" evidence="1">
    <location>
        <begin position="442"/>
        <end position="481"/>
    </location>
</feature>
<dbReference type="SUPFAM" id="SSF88874">
    <property type="entry name" value="Receptor-binding domain of short tail fibre protein gp12"/>
    <property type="match status" value="2"/>
</dbReference>
<proteinExistence type="predicted"/>
<sequence>MADFNKPTVDSEYTQFPTEIRAAISAALSFLDGEHTNVPLKAKRWNPSTKIFEEYNGAQWVPMATEYKLPVDYNSLKNKPLPNSAVDDESDTKFASSAAVKTAYDKATEAKEAASAKQSPATTLAGYGIGNFKVEQGQGDANGYKTDGNYYLASGQNLPENGEWHIEVVSGGATNAVRQIARKANDNKIKTRFFNGSNWSEWKDAGGDGVPIGAVVSFPRAVTNPVGFLKANGTTFNQQTFPDLYRTLGNSNKLPDLTRSDVGMTAYFAVDNIPAGWIAFDSIRSTVTQQNYPELYQYLVDKYSSISNVPLAEDRFIRNTGNGLNIGQTQSDEIKKHVHRVRTHWADSSDSSIFYDKTKTVIDSRLRTATTTDDNLSDNGFMHPLLDSPMATGGAETRPRAIALKLCIKAKNTFDDVQFWVKAFGVVENVGALDAGTLAQNMQALSARVDQEIEENKQYTLREINNAKSDINQQFLQAQKNLSQIGTLKTVWQGNVGSGRIDISEKCFGKTLILYLQSSERHRLDDNNDIELVSFEVGAEIEGKTGGGVHWLDVRQVRGFPRNGSFLNYVEVKTFAVTVDRNGTAIQIQDLAGRFVKRIDIR</sequence>
<dbReference type="AlphaFoldDB" id="A0A158SXI9"/>
<feature type="domain" description="Phage tail collar" evidence="2">
    <location>
        <begin position="213"/>
        <end position="258"/>
    </location>
</feature>
<dbReference type="InterPro" id="IPR037053">
    <property type="entry name" value="Phage_tail_collar_dom_sf"/>
</dbReference>
<evidence type="ECO:0000256" key="1">
    <source>
        <dbReference type="SAM" id="Coils"/>
    </source>
</evidence>
<dbReference type="Proteomes" id="UP000050700">
    <property type="component" value="Unassembled WGS sequence"/>
</dbReference>
<reference evidence="3 4" key="1">
    <citation type="submission" date="2014-05" db="EMBL/GenBank/DDBJ databases">
        <title>Methylome analysis of the phasevarions of Haemophilus influenzae.</title>
        <authorList>
            <person name="Atack J.M."/>
            <person name="Fox K.L."/>
            <person name="Power P.M."/>
            <person name="Clark T."/>
            <person name="Jurcisek J."/>
            <person name="Korlach J."/>
            <person name="Bakaletz L.O."/>
            <person name="Jennings M.P."/>
        </authorList>
    </citation>
    <scope>NUCLEOTIDE SEQUENCE [LARGE SCALE GENOMIC DNA]</scope>
    <source>
        <strain evidence="3 4">1209</strain>
    </source>
</reference>
<comment type="caution">
    <text evidence="3">The sequence shown here is derived from an EMBL/GenBank/DDBJ whole genome shotgun (WGS) entry which is preliminary data.</text>
</comment>
<organism evidence="3 4">
    <name type="scientific">Haemophilus influenzae</name>
    <dbReference type="NCBI Taxonomy" id="727"/>
    <lineage>
        <taxon>Bacteria</taxon>
        <taxon>Pseudomonadati</taxon>
        <taxon>Pseudomonadota</taxon>
        <taxon>Gammaproteobacteria</taxon>
        <taxon>Pasteurellales</taxon>
        <taxon>Pasteurellaceae</taxon>
        <taxon>Haemophilus</taxon>
    </lineage>
</organism>
<name>A0A158SXI9_HAEIF</name>
<dbReference type="CDD" id="cd19958">
    <property type="entry name" value="pyocin_knob"/>
    <property type="match status" value="1"/>
</dbReference>
<dbReference type="EMBL" id="JMQP01000002">
    <property type="protein sequence ID" value="KIS35583.1"/>
    <property type="molecule type" value="Genomic_DNA"/>
</dbReference>